<dbReference type="Pfam" id="PF03492">
    <property type="entry name" value="Methyltransf_7"/>
    <property type="match status" value="1"/>
</dbReference>
<evidence type="ECO:0000313" key="1">
    <source>
        <dbReference type="EMBL" id="KXN67945.1"/>
    </source>
</evidence>
<dbReference type="EMBL" id="KQ964604">
    <property type="protein sequence ID" value="KXN67945.1"/>
    <property type="molecule type" value="Genomic_DNA"/>
</dbReference>
<dbReference type="GO" id="GO:0032259">
    <property type="term" value="P:methylation"/>
    <property type="evidence" value="ECO:0007669"/>
    <property type="project" value="UniProtKB-KW"/>
</dbReference>
<dbReference type="Gene3D" id="3.40.50.150">
    <property type="entry name" value="Vaccinia Virus protein VP39"/>
    <property type="match status" value="1"/>
</dbReference>
<dbReference type="InterPro" id="IPR005299">
    <property type="entry name" value="MeTrfase_7"/>
</dbReference>
<name>A0A137NYQ6_CONC2</name>
<evidence type="ECO:0000313" key="2">
    <source>
        <dbReference type="Proteomes" id="UP000070444"/>
    </source>
</evidence>
<dbReference type="AlphaFoldDB" id="A0A137NYQ6"/>
<keyword evidence="2" id="KW-1185">Reference proteome</keyword>
<proteinExistence type="predicted"/>
<accession>A0A137NYQ6</accession>
<reference evidence="1 2" key="1">
    <citation type="journal article" date="2015" name="Genome Biol. Evol.">
        <title>Phylogenomic analyses indicate that early fungi evolved digesting cell walls of algal ancestors of land plants.</title>
        <authorList>
            <person name="Chang Y."/>
            <person name="Wang S."/>
            <person name="Sekimoto S."/>
            <person name="Aerts A.L."/>
            <person name="Choi C."/>
            <person name="Clum A."/>
            <person name="LaButti K.M."/>
            <person name="Lindquist E.A."/>
            <person name="Yee Ngan C."/>
            <person name="Ohm R.A."/>
            <person name="Salamov A.A."/>
            <person name="Grigoriev I.V."/>
            <person name="Spatafora J.W."/>
            <person name="Berbee M.L."/>
        </authorList>
    </citation>
    <scope>NUCLEOTIDE SEQUENCE [LARGE SCALE GENOMIC DNA]</scope>
    <source>
        <strain evidence="1 2">NRRL 28638</strain>
    </source>
</reference>
<organism evidence="1 2">
    <name type="scientific">Conidiobolus coronatus (strain ATCC 28846 / CBS 209.66 / NRRL 28638)</name>
    <name type="common">Delacroixia coronata</name>
    <dbReference type="NCBI Taxonomy" id="796925"/>
    <lineage>
        <taxon>Eukaryota</taxon>
        <taxon>Fungi</taxon>
        <taxon>Fungi incertae sedis</taxon>
        <taxon>Zoopagomycota</taxon>
        <taxon>Entomophthoromycotina</taxon>
        <taxon>Entomophthoromycetes</taxon>
        <taxon>Entomophthorales</taxon>
        <taxon>Ancylistaceae</taxon>
        <taxon>Conidiobolus</taxon>
    </lineage>
</organism>
<protein>
    <submittedName>
        <fullName evidence="1">S-adenosyl-L-methionine-dependent methyltransferase</fullName>
    </submittedName>
</protein>
<keyword evidence="1" id="KW-0808">Transferase</keyword>
<dbReference type="Proteomes" id="UP000070444">
    <property type="component" value="Unassembled WGS sequence"/>
</dbReference>
<dbReference type="InterPro" id="IPR029063">
    <property type="entry name" value="SAM-dependent_MTases_sf"/>
</dbReference>
<keyword evidence="1" id="KW-0489">Methyltransferase</keyword>
<dbReference type="SUPFAM" id="SSF53335">
    <property type="entry name" value="S-adenosyl-L-methionine-dependent methyltransferases"/>
    <property type="match status" value="1"/>
</dbReference>
<dbReference type="GO" id="GO:0008168">
    <property type="term" value="F:methyltransferase activity"/>
    <property type="evidence" value="ECO:0007669"/>
    <property type="project" value="UniProtKB-KW"/>
</dbReference>
<sequence>MEVENIERGSHPMKDYNKASSMQLRVIENCYNNMEILTDNLKLKGDQLAVGDLGCSHGRNSMTAINQLLGLVEKNESISSKLKKLIVYHEDLEDNDFDQVQQCLNDKSISYLNNSYIANNNISTSVEFVPKSFFEPLFEPGSIDVIMCYTAIHWLPKYKSLTRGLWFQDQMETPENIEWFRKLSKDCLINWLNLRYEELATNGLITVNIMESSGVLENFNLCWDEYLALKGFSHTDLDKVNVAGILRSAEEVNSCLSQFQSKFKILRNHQTRELYKFGRDHLIAILSGQVIHGLSNYPELFPTKEAKTKFFEGFLDYFYNVKKCPIETKIGFVFLVLQKI</sequence>
<dbReference type="OrthoDB" id="1523883at2759"/>
<gene>
    <name evidence="1" type="ORF">CONCODRAFT_72605</name>
</gene>
<dbReference type="PANTHER" id="PTHR31009">
    <property type="entry name" value="S-ADENOSYL-L-METHIONINE:CARBOXYL METHYLTRANSFERASE FAMILY PROTEIN"/>
    <property type="match status" value="1"/>
</dbReference>